<sequence length="49" mass="5888">MRDIYEKARLIAQTGLLRLYQTRRIRRLDACRGWRPSYDDPCAYVRACP</sequence>
<evidence type="ECO:0000313" key="1">
    <source>
        <dbReference type="EMBL" id="EFE88229.1"/>
    </source>
</evidence>
<proteinExistence type="predicted"/>
<comment type="caution">
    <text evidence="1">The sequence shown here is derived from an EMBL/GenBank/DDBJ whole genome shotgun (WGS) entry which is preliminary data.</text>
</comment>
<protein>
    <submittedName>
        <fullName evidence="1">Uncharacterized protein</fullName>
    </submittedName>
</protein>
<dbReference type="HOGENOM" id="CLU_3132817_0_0_11"/>
<keyword evidence="2" id="KW-1185">Reference proteome</keyword>
<reference evidence="1 2" key="1">
    <citation type="submission" date="2010-02" db="EMBL/GenBank/DDBJ databases">
        <authorList>
            <person name="Weinstock G."/>
            <person name="Sodergren E."/>
            <person name="Clifton S."/>
            <person name="Fulton L."/>
            <person name="Fulton B."/>
            <person name="Courtney L."/>
            <person name="Fronick C."/>
            <person name="Harrison M."/>
            <person name="Strong C."/>
            <person name="Farmer C."/>
            <person name="Delahaunty K."/>
            <person name="Markovic C."/>
            <person name="Hall O."/>
            <person name="Minx P."/>
            <person name="Tomlinson C."/>
            <person name="Mitreva M."/>
            <person name="Nelson J."/>
            <person name="Hou S."/>
            <person name="Wollam A."/>
            <person name="Pepin K.H."/>
            <person name="Johnson M."/>
            <person name="Bhonagiri V."/>
            <person name="Zhang X."/>
            <person name="Suruliraj S."/>
            <person name="Warren W."/>
            <person name="Chinwalla A."/>
            <person name="Mardis E.R."/>
            <person name="Wilson R.K."/>
        </authorList>
    </citation>
    <scope>NUCLEOTIDE SEQUENCE [LARGE SCALE GENOMIC DNA]</scope>
    <source>
        <strain evidence="1 2">DSM 20213</strain>
    </source>
</reference>
<dbReference type="EMBL" id="ACCG02000016">
    <property type="protein sequence ID" value="EFE88229.1"/>
    <property type="molecule type" value="Genomic_DNA"/>
</dbReference>
<gene>
    <name evidence="1" type="ORF">BIFBRE_04907</name>
</gene>
<organism evidence="1 2">
    <name type="scientific">Bifidobacterium breve DSM 20213 = JCM 1192</name>
    <dbReference type="NCBI Taxonomy" id="518634"/>
    <lineage>
        <taxon>Bacteria</taxon>
        <taxon>Bacillati</taxon>
        <taxon>Actinomycetota</taxon>
        <taxon>Actinomycetes</taxon>
        <taxon>Bifidobacteriales</taxon>
        <taxon>Bifidobacteriaceae</taxon>
        <taxon>Bifidobacterium</taxon>
    </lineage>
</organism>
<accession>D4BS16</accession>
<evidence type="ECO:0000313" key="2">
    <source>
        <dbReference type="Proteomes" id="UP000003191"/>
    </source>
</evidence>
<dbReference type="Proteomes" id="UP000003191">
    <property type="component" value="Unassembled WGS sequence"/>
</dbReference>
<dbReference type="AlphaFoldDB" id="D4BS16"/>
<name>D4BS16_BIFBR</name>